<feature type="compositionally biased region" description="Acidic residues" evidence="2">
    <location>
        <begin position="373"/>
        <end position="386"/>
    </location>
</feature>
<keyword evidence="4" id="KW-1185">Reference proteome</keyword>
<dbReference type="EMBL" id="KB706899">
    <property type="protein sequence ID" value="EMR65269.1"/>
    <property type="molecule type" value="Genomic_DNA"/>
</dbReference>
<feature type="coiled-coil region" evidence="1">
    <location>
        <begin position="327"/>
        <end position="354"/>
    </location>
</feature>
<gene>
    <name evidence="3" type="ORF">UCREL1_7752</name>
</gene>
<reference evidence="4" key="1">
    <citation type="journal article" date="2013" name="Genome Announc.">
        <title>Draft genome sequence of the grapevine dieback fungus Eutypa lata UCR-EL1.</title>
        <authorList>
            <person name="Blanco-Ulate B."/>
            <person name="Rolshausen P.E."/>
            <person name="Cantu D."/>
        </authorList>
    </citation>
    <scope>NUCLEOTIDE SEQUENCE [LARGE SCALE GENOMIC DNA]</scope>
    <source>
        <strain evidence="4">UCR-EL1</strain>
    </source>
</reference>
<name>M7SG76_EUTLA</name>
<feature type="region of interest" description="Disordered" evidence="2">
    <location>
        <begin position="373"/>
        <end position="419"/>
    </location>
</feature>
<sequence length="566" mass="63968">MEQKEVPPPDTEFPTSTWLNNQRTTLSRTYDHREQYLLPHHRRKSSAAAAQRLAKEVQLSKEREERLKNEERERSQREFQEQAQQRQRKRDQREQQQQQVRQQRRELQAIHRLQRQQQNRERSILEDRRRIFAKRGDRYEDYEDERSTDEILNTPVAPTGGARFGVGLEGVEVSGYPVVEVSGYPVPAMQGNGAAASGAAMAVPTPAGHQNELNLIYGMVEELSRQLADNRRATEDIVSGLGRLRNRARDRGLSNDDILGEASEEIFAQEPNLEALLSILTESLDRAKISRDSNFSLLTNYARVLASILGQFHIYKQRHVADVSAWHRSYRSQLAEARAENERLREQIWDMQEHAGHANAMLREFRRKFDGEVDVEDKDDEAADQEDGGKEGAEKKSTGEGETEKKNKQKPHPSYWVRRVDDRARRQELRFWKRMAMPHVPEDDPMWSDDDDLIDPAEKRRLSEVERKVAEEALAGVLGSSEEHGSGSGGEDSDGEGEGSVIDHHQQQPPPPIFAAPTPVSAVAGVVALGGVAMERDSSATSSTREMMPTPPPRPASTGSTGGRTG</sequence>
<keyword evidence="1" id="KW-0175">Coiled coil</keyword>
<dbReference type="OrthoDB" id="5230543at2759"/>
<organism evidence="3 4">
    <name type="scientific">Eutypa lata (strain UCR-EL1)</name>
    <name type="common">Grapevine dieback disease fungus</name>
    <name type="synonym">Eutypa armeniacae</name>
    <dbReference type="NCBI Taxonomy" id="1287681"/>
    <lineage>
        <taxon>Eukaryota</taxon>
        <taxon>Fungi</taxon>
        <taxon>Dikarya</taxon>
        <taxon>Ascomycota</taxon>
        <taxon>Pezizomycotina</taxon>
        <taxon>Sordariomycetes</taxon>
        <taxon>Xylariomycetidae</taxon>
        <taxon>Xylariales</taxon>
        <taxon>Diatrypaceae</taxon>
        <taxon>Eutypa</taxon>
    </lineage>
</organism>
<dbReference type="KEGG" id="ela:UCREL1_7752"/>
<proteinExistence type="predicted"/>
<dbReference type="eggNOG" id="ENOG502S1AV">
    <property type="taxonomic scope" value="Eukaryota"/>
</dbReference>
<feature type="compositionally biased region" description="Basic and acidic residues" evidence="2">
    <location>
        <begin position="387"/>
        <end position="406"/>
    </location>
</feature>
<feature type="region of interest" description="Disordered" evidence="2">
    <location>
        <begin position="1"/>
        <end position="20"/>
    </location>
</feature>
<accession>M7SG76</accession>
<feature type="compositionally biased region" description="Basic and acidic residues" evidence="2">
    <location>
        <begin position="53"/>
        <end position="80"/>
    </location>
</feature>
<feature type="region of interest" description="Disordered" evidence="2">
    <location>
        <begin position="38"/>
        <end position="105"/>
    </location>
</feature>
<evidence type="ECO:0000256" key="1">
    <source>
        <dbReference type="SAM" id="Coils"/>
    </source>
</evidence>
<dbReference type="PANTHER" id="PTHR39472:SF1">
    <property type="entry name" value="EXPRESSED PROTEIN"/>
    <property type="match status" value="1"/>
</dbReference>
<evidence type="ECO:0000313" key="3">
    <source>
        <dbReference type="EMBL" id="EMR65269.1"/>
    </source>
</evidence>
<dbReference type="AlphaFoldDB" id="M7SG76"/>
<dbReference type="Proteomes" id="UP000012174">
    <property type="component" value="Unassembled WGS sequence"/>
</dbReference>
<evidence type="ECO:0000256" key="2">
    <source>
        <dbReference type="SAM" id="MobiDB-lite"/>
    </source>
</evidence>
<feature type="region of interest" description="Disordered" evidence="2">
    <location>
        <begin position="472"/>
        <end position="518"/>
    </location>
</feature>
<protein>
    <submittedName>
        <fullName evidence="3">Uncharacterized protein</fullName>
    </submittedName>
</protein>
<feature type="region of interest" description="Disordered" evidence="2">
    <location>
        <begin position="534"/>
        <end position="566"/>
    </location>
</feature>
<evidence type="ECO:0000313" key="4">
    <source>
        <dbReference type="Proteomes" id="UP000012174"/>
    </source>
</evidence>
<dbReference type="STRING" id="1287681.M7SG76"/>
<dbReference type="HOGENOM" id="CLU_481483_0_0_1"/>
<dbReference type="PANTHER" id="PTHR39472">
    <property type="entry name" value="EXPRESSED PROTEIN"/>
    <property type="match status" value="1"/>
</dbReference>